<dbReference type="EMBL" id="KQ435953">
    <property type="protein sequence ID" value="KOX68099.1"/>
    <property type="molecule type" value="Genomic_DNA"/>
</dbReference>
<accession>A0A0M8ZRK2</accession>
<dbReference type="AlphaFoldDB" id="A0A0M8ZRK2"/>
<protein>
    <submittedName>
        <fullName evidence="2">Uncharacterized protein</fullName>
    </submittedName>
</protein>
<feature type="region of interest" description="Disordered" evidence="1">
    <location>
        <begin position="39"/>
        <end position="58"/>
    </location>
</feature>
<proteinExistence type="predicted"/>
<gene>
    <name evidence="2" type="ORF">WN51_08142</name>
</gene>
<reference evidence="2 3" key="1">
    <citation type="submission" date="2015-07" db="EMBL/GenBank/DDBJ databases">
        <title>The genome of Melipona quadrifasciata.</title>
        <authorList>
            <person name="Pan H."/>
            <person name="Kapheim K."/>
        </authorList>
    </citation>
    <scope>NUCLEOTIDE SEQUENCE [LARGE SCALE GENOMIC DNA]</scope>
    <source>
        <strain evidence="2">0111107301</strain>
        <tissue evidence="2">Whole body</tissue>
    </source>
</reference>
<keyword evidence="3" id="KW-1185">Reference proteome</keyword>
<sequence>MVIERLTSELFSLAVFTIETKDWAHRTIFTSTFVHPRDNPRGTEMIYTPSSVPERKKS</sequence>
<dbReference type="Proteomes" id="UP000053105">
    <property type="component" value="Unassembled WGS sequence"/>
</dbReference>
<name>A0A0M8ZRK2_9HYME</name>
<evidence type="ECO:0000256" key="1">
    <source>
        <dbReference type="SAM" id="MobiDB-lite"/>
    </source>
</evidence>
<evidence type="ECO:0000313" key="2">
    <source>
        <dbReference type="EMBL" id="KOX68099.1"/>
    </source>
</evidence>
<organism evidence="2 3">
    <name type="scientific">Melipona quadrifasciata</name>
    <dbReference type="NCBI Taxonomy" id="166423"/>
    <lineage>
        <taxon>Eukaryota</taxon>
        <taxon>Metazoa</taxon>
        <taxon>Ecdysozoa</taxon>
        <taxon>Arthropoda</taxon>
        <taxon>Hexapoda</taxon>
        <taxon>Insecta</taxon>
        <taxon>Pterygota</taxon>
        <taxon>Neoptera</taxon>
        <taxon>Endopterygota</taxon>
        <taxon>Hymenoptera</taxon>
        <taxon>Apocrita</taxon>
        <taxon>Aculeata</taxon>
        <taxon>Apoidea</taxon>
        <taxon>Anthophila</taxon>
        <taxon>Apidae</taxon>
        <taxon>Melipona</taxon>
    </lineage>
</organism>
<evidence type="ECO:0000313" key="3">
    <source>
        <dbReference type="Proteomes" id="UP000053105"/>
    </source>
</evidence>